<keyword evidence="2" id="KW-0012">Acyltransferase</keyword>
<dbReference type="CDD" id="cd04301">
    <property type="entry name" value="NAT_SF"/>
    <property type="match status" value="2"/>
</dbReference>
<dbReference type="Gene3D" id="3.40.630.30">
    <property type="match status" value="1"/>
</dbReference>
<dbReference type="Proteomes" id="UP000295764">
    <property type="component" value="Unassembled WGS sequence"/>
</dbReference>
<dbReference type="GO" id="GO:0016747">
    <property type="term" value="F:acyltransferase activity, transferring groups other than amino-acyl groups"/>
    <property type="evidence" value="ECO:0007669"/>
    <property type="project" value="InterPro"/>
</dbReference>
<dbReference type="EMBL" id="SNVW01000003">
    <property type="protein sequence ID" value="TDN45313.1"/>
    <property type="molecule type" value="Genomic_DNA"/>
</dbReference>
<dbReference type="SUPFAM" id="SSF55729">
    <property type="entry name" value="Acyl-CoA N-acyltransferases (Nat)"/>
    <property type="match status" value="1"/>
</dbReference>
<protein>
    <submittedName>
        <fullName evidence="4">Mycothiol synthase</fullName>
    </submittedName>
</protein>
<evidence type="ECO:0000256" key="1">
    <source>
        <dbReference type="ARBA" id="ARBA00022679"/>
    </source>
</evidence>
<proteinExistence type="predicted"/>
<feature type="domain" description="N-acetyltransferase" evidence="3">
    <location>
        <begin position="23"/>
        <end position="176"/>
    </location>
</feature>
<dbReference type="InterPro" id="IPR016181">
    <property type="entry name" value="Acyl_CoA_acyltransferase"/>
</dbReference>
<accession>A0A4R6DKT3</accession>
<evidence type="ECO:0000259" key="3">
    <source>
        <dbReference type="PROSITE" id="PS51186"/>
    </source>
</evidence>
<reference evidence="4 5" key="1">
    <citation type="submission" date="2019-03" db="EMBL/GenBank/DDBJ databases">
        <title>Genomic analyses of the natural microbiome of Caenorhabditis elegans.</title>
        <authorList>
            <person name="Samuel B."/>
        </authorList>
    </citation>
    <scope>NUCLEOTIDE SEQUENCE [LARGE SCALE GENOMIC DNA]</scope>
    <source>
        <strain evidence="4 5">JUb65</strain>
    </source>
</reference>
<dbReference type="RefSeq" id="WP_133519125.1">
    <property type="nucleotide sequence ID" value="NZ_SNVW01000003.1"/>
</dbReference>
<feature type="domain" description="N-acetyltransferase" evidence="3">
    <location>
        <begin position="193"/>
        <end position="343"/>
    </location>
</feature>
<dbReference type="InterPro" id="IPR050832">
    <property type="entry name" value="Bact_Acetyltransf"/>
</dbReference>
<sequence>MATLRERITAPAHLESPMAIGGLTFRAGSRQDLGAVHAVAVAAAAVDDPSAHPSTADFERTLSTEGMDVERDTLVGVDDEGHVQAYGIVIDVPSRVTAARVVLDGAVHPALRGRGIGRRVFAWQVGRARQRLAALEIDVPATIEIGAPEGAPALRLGARFGFEPTRNWIDMQAVLDDSAAGTTDAVPPLPEGFVVRAATADDIEPLRIAKNDAFRDHWGSQPMVRSDWHGFLTAAKSRLDLSRVVLDADGAIAAFAIVEVDPDGFAARGRSFGYVHWVGVVRGARGLGLAPIVTDAVLQALRADGLSAAVLHVDAENPSGAGRIYERLGFVAGEVHVTASTPL</sequence>
<organism evidence="4 5">
    <name type="scientific">Curtobacterium flaccumfaciens</name>
    <dbReference type="NCBI Taxonomy" id="2035"/>
    <lineage>
        <taxon>Bacteria</taxon>
        <taxon>Bacillati</taxon>
        <taxon>Actinomycetota</taxon>
        <taxon>Actinomycetes</taxon>
        <taxon>Micrococcales</taxon>
        <taxon>Microbacteriaceae</taxon>
        <taxon>Curtobacterium</taxon>
    </lineage>
</organism>
<evidence type="ECO:0000256" key="2">
    <source>
        <dbReference type="ARBA" id="ARBA00023315"/>
    </source>
</evidence>
<dbReference type="PANTHER" id="PTHR43877">
    <property type="entry name" value="AMINOALKYLPHOSPHONATE N-ACETYLTRANSFERASE-RELATED-RELATED"/>
    <property type="match status" value="1"/>
</dbReference>
<evidence type="ECO:0000313" key="5">
    <source>
        <dbReference type="Proteomes" id="UP000295764"/>
    </source>
</evidence>
<dbReference type="AlphaFoldDB" id="A0A4R6DKT3"/>
<evidence type="ECO:0000313" key="4">
    <source>
        <dbReference type="EMBL" id="TDN45313.1"/>
    </source>
</evidence>
<name>A0A4R6DKT3_9MICO</name>
<keyword evidence="1" id="KW-0808">Transferase</keyword>
<dbReference type="PROSITE" id="PS51186">
    <property type="entry name" value="GNAT"/>
    <property type="match status" value="2"/>
</dbReference>
<comment type="caution">
    <text evidence="4">The sequence shown here is derived from an EMBL/GenBank/DDBJ whole genome shotgun (WGS) entry which is preliminary data.</text>
</comment>
<gene>
    <name evidence="4" type="ORF">EDF64_103237</name>
</gene>
<dbReference type="OrthoDB" id="9799092at2"/>
<dbReference type="InterPro" id="IPR000182">
    <property type="entry name" value="GNAT_dom"/>
</dbReference>
<dbReference type="Pfam" id="PF00583">
    <property type="entry name" value="Acetyltransf_1"/>
    <property type="match status" value="1"/>
</dbReference>